<keyword evidence="4" id="KW-0411">Iron-sulfur</keyword>
<comment type="caution">
    <text evidence="6">The sequence shown here is derived from an EMBL/GenBank/DDBJ whole genome shotgun (WGS) entry which is preliminary data.</text>
</comment>
<dbReference type="GO" id="GO:0051536">
    <property type="term" value="F:iron-sulfur cluster binding"/>
    <property type="evidence" value="ECO:0007669"/>
    <property type="project" value="UniProtKB-KW"/>
</dbReference>
<evidence type="ECO:0000313" key="6">
    <source>
        <dbReference type="EMBL" id="KAB1641826.1"/>
    </source>
</evidence>
<dbReference type="Pfam" id="PF00384">
    <property type="entry name" value="Molybdopterin"/>
    <property type="match status" value="1"/>
</dbReference>
<dbReference type="Gene3D" id="2.40.40.20">
    <property type="match status" value="1"/>
</dbReference>
<dbReference type="CDD" id="cd02781">
    <property type="entry name" value="MopB_CT_Acetylene-hydratase"/>
    <property type="match status" value="1"/>
</dbReference>
<dbReference type="GO" id="GO:0043546">
    <property type="term" value="F:molybdopterin cofactor binding"/>
    <property type="evidence" value="ECO:0007669"/>
    <property type="project" value="InterPro"/>
</dbReference>
<dbReference type="GO" id="GO:0016491">
    <property type="term" value="F:oxidoreductase activity"/>
    <property type="evidence" value="ECO:0007669"/>
    <property type="project" value="InterPro"/>
</dbReference>
<dbReference type="Pfam" id="PF04879">
    <property type="entry name" value="Molybdop_Fe4S4"/>
    <property type="match status" value="1"/>
</dbReference>
<dbReference type="GeneID" id="98657399"/>
<evidence type="ECO:0000313" key="7">
    <source>
        <dbReference type="Proteomes" id="UP000468668"/>
    </source>
</evidence>
<dbReference type="InterPro" id="IPR006656">
    <property type="entry name" value="Mopterin_OxRdtase"/>
</dbReference>
<dbReference type="GO" id="GO:0046872">
    <property type="term" value="F:metal ion binding"/>
    <property type="evidence" value="ECO:0007669"/>
    <property type="project" value="UniProtKB-KW"/>
</dbReference>
<evidence type="ECO:0000256" key="4">
    <source>
        <dbReference type="ARBA" id="ARBA00023014"/>
    </source>
</evidence>
<organism evidence="6 7">
    <name type="scientific">Ellagibacter isourolithinifaciens</name>
    <dbReference type="NCBI Taxonomy" id="2137581"/>
    <lineage>
        <taxon>Bacteria</taxon>
        <taxon>Bacillati</taxon>
        <taxon>Actinomycetota</taxon>
        <taxon>Coriobacteriia</taxon>
        <taxon>Eggerthellales</taxon>
        <taxon>Eggerthellaceae</taxon>
        <taxon>Ellagibacter</taxon>
    </lineage>
</organism>
<dbReference type="InterPro" id="IPR037949">
    <property type="entry name" value="MopB_CT_Acetylene-hydratase"/>
</dbReference>
<dbReference type="Gene3D" id="3.40.50.740">
    <property type="match status" value="1"/>
</dbReference>
<dbReference type="Gene3D" id="3.40.228.10">
    <property type="entry name" value="Dimethylsulfoxide Reductase, domain 2"/>
    <property type="match status" value="1"/>
</dbReference>
<dbReference type="Pfam" id="PF01568">
    <property type="entry name" value="Molydop_binding"/>
    <property type="match status" value="1"/>
</dbReference>
<evidence type="ECO:0000256" key="2">
    <source>
        <dbReference type="ARBA" id="ARBA00022723"/>
    </source>
</evidence>
<accession>A0A6N6NQ95</accession>
<keyword evidence="3" id="KW-0408">Iron</keyword>
<dbReference type="OrthoDB" id="7376058at2"/>
<dbReference type="GO" id="GO:0018818">
    <property type="term" value="F:acetylene hydratase activity"/>
    <property type="evidence" value="ECO:0007669"/>
    <property type="project" value="InterPro"/>
</dbReference>
<keyword evidence="7" id="KW-1185">Reference proteome</keyword>
<dbReference type="InterPro" id="IPR050612">
    <property type="entry name" value="Prok_Mopterin_Oxidored"/>
</dbReference>
<proteinExistence type="inferred from homology"/>
<dbReference type="SUPFAM" id="SSF53706">
    <property type="entry name" value="Formate dehydrogenase/DMSO reductase, domains 1-3"/>
    <property type="match status" value="1"/>
</dbReference>
<dbReference type="RefSeq" id="WP_158048994.1">
    <property type="nucleotide sequence ID" value="NZ_WAJR01000004.1"/>
</dbReference>
<evidence type="ECO:0000259" key="5">
    <source>
        <dbReference type="PROSITE" id="PS51669"/>
    </source>
</evidence>
<dbReference type="PANTHER" id="PTHR43742">
    <property type="entry name" value="TRIMETHYLAMINE-N-OXIDE REDUCTASE"/>
    <property type="match status" value="1"/>
</dbReference>
<sequence length="768" mass="86881">MKFNENLYRKEKHWKEGEFDVYRNMQWTGPGCHEGCGVLFYVKDGKVDHIEGDPNDEFSRGRLCMRCLNMVDEAINNPTRLGHPLKRVGKRGENKWEQISWDEAYDMIEEHVRAAWDEIGPEAIVALEGTGRNVVWQIPLLEYSAFKSPNFGCGFLSGDSCYLPRCSASVGVMGGPAVVDCGQYDPRRYDNPEYKFPEVILQWGCNAVKTNADGFLGHWLVDCMKEGGSKLINVDPRVTWMGSRAEYNIQPRPGTDAAVAMAMINVVIEEDLYDHDFVENWCYGFDALRDEMKDKTPEWAAEIAWVDAEDIRGAARLYASGKPSAFHWGLSTDMTPNGVGQAHAFMVLEGITGNVDVPGGNYLATGPYGVDALYGCGYNYFISPELQEKRIGVEKYPMHKYGAAACAVGDEILLQLETEQPYQIKVMYLAGTNPIVNMAAEAPRVYKAMLNCPFIVVADMWMTPTATACADLVLPVAMSCERDSFREWWTPSRAITKITQYEEAKSDEEILVDLSLRLNGDNVPWHDVESLLNWVLAKDNAPRTWTELKDMMYEYNFQGYRRYESGKLRPDGQPGFNTMTGKLELQSCLLGALGYHDLPYFEEPPESPVSAPELYKEYPLVLTTGKRHWEFFHSEHRNMPTMREFRPEPTFDINPVDAEKYGIEDGQWVWIENQRGRCRQIAHLVPTMKEGTICADHGWSFPETEEAAPNLQGIWDVNINNLTTQCVVGETGYGAPYRCLLCKIYPVTEENSKVTPTQVVAQMIADAE</sequence>
<dbReference type="CDD" id="cd02759">
    <property type="entry name" value="MopB_Acetylene-hydratase"/>
    <property type="match status" value="1"/>
</dbReference>
<dbReference type="EMBL" id="WAJR01000004">
    <property type="protein sequence ID" value="KAB1641826.1"/>
    <property type="molecule type" value="Genomic_DNA"/>
</dbReference>
<dbReference type="PANTHER" id="PTHR43742:SF6">
    <property type="entry name" value="OXIDOREDUCTASE YYAE-RELATED"/>
    <property type="match status" value="1"/>
</dbReference>
<name>A0A6N6NQ95_9ACTN</name>
<dbReference type="Gene3D" id="2.20.25.90">
    <property type="entry name" value="ADC-like domains"/>
    <property type="match status" value="1"/>
</dbReference>
<dbReference type="InterPro" id="IPR006657">
    <property type="entry name" value="MoPterin_dinucl-bd_dom"/>
</dbReference>
<keyword evidence="2" id="KW-0479">Metal-binding</keyword>
<dbReference type="InterPro" id="IPR041930">
    <property type="entry name" value="Acetylene_hydratase"/>
</dbReference>
<feature type="domain" description="4Fe-4S Mo/W bis-MGD-type" evidence="5">
    <location>
        <begin position="22"/>
        <end position="78"/>
    </location>
</feature>
<comment type="similarity">
    <text evidence="1">Belongs to the prokaryotic molybdopterin-containing oxidoreductase family.</text>
</comment>
<dbReference type="PROSITE" id="PS51669">
    <property type="entry name" value="4FE4S_MOW_BIS_MGD"/>
    <property type="match status" value="1"/>
</dbReference>
<evidence type="ECO:0000256" key="3">
    <source>
        <dbReference type="ARBA" id="ARBA00023004"/>
    </source>
</evidence>
<evidence type="ECO:0000256" key="1">
    <source>
        <dbReference type="ARBA" id="ARBA00010312"/>
    </source>
</evidence>
<dbReference type="AlphaFoldDB" id="A0A6N6NQ95"/>
<dbReference type="InterPro" id="IPR009010">
    <property type="entry name" value="Asp_de-COase-like_dom_sf"/>
</dbReference>
<gene>
    <name evidence="6" type="ORF">F8C90_03145</name>
</gene>
<dbReference type="Proteomes" id="UP000468668">
    <property type="component" value="Unassembled WGS sequence"/>
</dbReference>
<protein>
    <submittedName>
        <fullName evidence="6">Molybdopterin-dependent oxidoreductase</fullName>
    </submittedName>
</protein>
<dbReference type="SMART" id="SM00926">
    <property type="entry name" value="Molybdop_Fe4S4"/>
    <property type="match status" value="1"/>
</dbReference>
<reference evidence="6 7" key="1">
    <citation type="submission" date="2019-09" db="EMBL/GenBank/DDBJ databases">
        <title>Whole genome shotgun sequencing (WGS) of Ellagibacter isourolithinifaciens DSM 104140(T) and Adlercreutzia muris DSM 29508(T).</title>
        <authorList>
            <person name="Stoll D.A."/>
            <person name="Danylec N."/>
            <person name="Huch M."/>
        </authorList>
    </citation>
    <scope>NUCLEOTIDE SEQUENCE [LARGE SCALE GENOMIC DNA]</scope>
    <source>
        <strain evidence="6 7">DSM 104140</strain>
    </source>
</reference>
<dbReference type="InterPro" id="IPR006963">
    <property type="entry name" value="Mopterin_OxRdtase_4Fe-4S_dom"/>
</dbReference>
<dbReference type="SUPFAM" id="SSF50692">
    <property type="entry name" value="ADC-like"/>
    <property type="match status" value="1"/>
</dbReference>